<evidence type="ECO:0000259" key="8">
    <source>
        <dbReference type="Pfam" id="PF01171"/>
    </source>
</evidence>
<keyword evidence="1 6" id="KW-0436">Ligase</keyword>
<reference evidence="10" key="1">
    <citation type="submission" date="2020-05" db="EMBL/GenBank/DDBJ databases">
        <title>Frigoriglobus tundricola gen. nov., sp. nov., a psychrotolerant cellulolytic planctomycete of the family Gemmataceae with two divergent copies of 16S rRNA gene.</title>
        <authorList>
            <person name="Kulichevskaya I.S."/>
            <person name="Ivanova A.A."/>
            <person name="Naumoff D.G."/>
            <person name="Beletsky A.V."/>
            <person name="Rijpstra W.I.C."/>
            <person name="Sinninghe Damste J.S."/>
            <person name="Mardanov A.V."/>
            <person name="Ravin N.V."/>
            <person name="Dedysh S.N."/>
        </authorList>
    </citation>
    <scope>NUCLEOTIDE SEQUENCE [LARGE SCALE GENOMIC DNA]</scope>
    <source>
        <strain evidence="10">PL17</strain>
    </source>
</reference>
<evidence type="ECO:0000313" key="10">
    <source>
        <dbReference type="Proteomes" id="UP000503447"/>
    </source>
</evidence>
<dbReference type="GO" id="GO:0032267">
    <property type="term" value="F:tRNA(Ile)-lysidine synthase activity"/>
    <property type="evidence" value="ECO:0007669"/>
    <property type="project" value="UniProtKB-EC"/>
</dbReference>
<dbReference type="CDD" id="cd01992">
    <property type="entry name" value="TilS_N"/>
    <property type="match status" value="1"/>
</dbReference>
<evidence type="ECO:0000256" key="5">
    <source>
        <dbReference type="ARBA" id="ARBA00048539"/>
    </source>
</evidence>
<feature type="binding site" evidence="6">
    <location>
        <begin position="24"/>
        <end position="29"/>
    </location>
    <ligand>
        <name>ATP</name>
        <dbReference type="ChEBI" id="CHEBI:30616"/>
    </ligand>
</feature>
<feature type="domain" description="tRNA(Ile)-lysidine/2-thiocytidine synthase N-terminal" evidence="8">
    <location>
        <begin position="20"/>
        <end position="232"/>
    </location>
</feature>
<accession>A0A6M5YXF1</accession>
<comment type="function">
    <text evidence="6">Ligates lysine onto the cytidine present at position 34 of the AUA codon-specific tRNA(Ile) that contains the anticodon CAU, in an ATP-dependent manner. Cytidine is converted to lysidine, thus changing the amino acid specificity of the tRNA from methionine to isoleucine.</text>
</comment>
<organism evidence="9 10">
    <name type="scientific">Frigoriglobus tundricola</name>
    <dbReference type="NCBI Taxonomy" id="2774151"/>
    <lineage>
        <taxon>Bacteria</taxon>
        <taxon>Pseudomonadati</taxon>
        <taxon>Planctomycetota</taxon>
        <taxon>Planctomycetia</taxon>
        <taxon>Gemmatales</taxon>
        <taxon>Gemmataceae</taxon>
        <taxon>Frigoriglobus</taxon>
    </lineage>
</organism>
<dbReference type="InterPro" id="IPR011063">
    <property type="entry name" value="TilS/TtcA_N"/>
</dbReference>
<dbReference type="InterPro" id="IPR012795">
    <property type="entry name" value="tRNA_Ile_lys_synt_N"/>
</dbReference>
<evidence type="ECO:0000256" key="4">
    <source>
        <dbReference type="ARBA" id="ARBA00022840"/>
    </source>
</evidence>
<dbReference type="SUPFAM" id="SSF52402">
    <property type="entry name" value="Adenine nucleotide alpha hydrolases-like"/>
    <property type="match status" value="1"/>
</dbReference>
<protein>
    <recommendedName>
        <fullName evidence="6">tRNA(Ile)-lysidine synthase</fullName>
        <ecNumber evidence="6">6.3.4.19</ecNumber>
    </recommendedName>
    <alternativeName>
        <fullName evidence="6">tRNA(Ile)-2-lysyl-cytidine synthase</fullName>
    </alternativeName>
    <alternativeName>
        <fullName evidence="6">tRNA(Ile)-lysidine synthetase</fullName>
    </alternativeName>
</protein>
<dbReference type="EMBL" id="CP053452">
    <property type="protein sequence ID" value="QJW97961.1"/>
    <property type="molecule type" value="Genomic_DNA"/>
</dbReference>
<dbReference type="Proteomes" id="UP000503447">
    <property type="component" value="Chromosome"/>
</dbReference>
<evidence type="ECO:0000256" key="3">
    <source>
        <dbReference type="ARBA" id="ARBA00022741"/>
    </source>
</evidence>
<comment type="similarity">
    <text evidence="6">Belongs to the tRNA(Ile)-lysidine synthase family.</text>
</comment>
<comment type="subcellular location">
    <subcellularLocation>
        <location evidence="6">Cytoplasm</location>
    </subcellularLocation>
</comment>
<feature type="region of interest" description="Disordered" evidence="7">
    <location>
        <begin position="149"/>
        <end position="183"/>
    </location>
</feature>
<evidence type="ECO:0000256" key="7">
    <source>
        <dbReference type="SAM" id="MobiDB-lite"/>
    </source>
</evidence>
<dbReference type="Pfam" id="PF01171">
    <property type="entry name" value="ATP_bind_3"/>
    <property type="match status" value="1"/>
</dbReference>
<keyword evidence="4 6" id="KW-0067">ATP-binding</keyword>
<dbReference type="KEGG" id="ftj:FTUN_5541"/>
<dbReference type="EC" id="6.3.4.19" evidence="6"/>
<evidence type="ECO:0000256" key="6">
    <source>
        <dbReference type="HAMAP-Rule" id="MF_01161"/>
    </source>
</evidence>
<dbReference type="HAMAP" id="MF_01161">
    <property type="entry name" value="tRNA_Ile_lys_synt"/>
    <property type="match status" value="1"/>
</dbReference>
<sequence length="355" mass="37480">MTRVLREVRRFAAARPGPGVVAVSGGADSVALLRALHACGSPLFVAHVNHRLRGADSDADEAFVRALCAALGVACRVKSVDVAALAAGDNLESTARRVRYAFFAEVAAEAGAAWIATAHTADDQAETVLHRLIRGTGLQGLRGIASWRAGGVSPPSSHKPSPDNAPPSPPSSDEGSGSLGGLMPPARRGIVRPLLAVTRADVLAHLAALNQPHREDASNADTRFTRNRIRHELLPLLKTFNPDVVSALAHLAEHAAEAHEVITTAATELLTNAERPRAGATIVLDAGTLTAAPRAVVRATLRVLWDREDWPVANMTFDAWDRAVEIAAHNASACDFPGGVGVRRVGRVVQLTRRV</sequence>
<gene>
    <name evidence="6" type="primary">tilS</name>
    <name evidence="9" type="ORF">FTUN_5541</name>
</gene>
<dbReference type="Gene3D" id="3.40.50.620">
    <property type="entry name" value="HUPs"/>
    <property type="match status" value="1"/>
</dbReference>
<dbReference type="AlphaFoldDB" id="A0A6M5YXF1"/>
<comment type="domain">
    <text evidence="6">The N-terminal region contains the highly conserved SGGXDS motif, predicted to be a P-loop motif involved in ATP binding.</text>
</comment>
<keyword evidence="2 6" id="KW-0819">tRNA processing</keyword>
<keyword evidence="6" id="KW-0963">Cytoplasm</keyword>
<dbReference type="GO" id="GO:0005737">
    <property type="term" value="C:cytoplasm"/>
    <property type="evidence" value="ECO:0007669"/>
    <property type="project" value="UniProtKB-SubCell"/>
</dbReference>
<dbReference type="PANTHER" id="PTHR43033:SF1">
    <property type="entry name" value="TRNA(ILE)-LYSIDINE SYNTHASE-RELATED"/>
    <property type="match status" value="1"/>
</dbReference>
<proteinExistence type="inferred from homology"/>
<keyword evidence="10" id="KW-1185">Reference proteome</keyword>
<dbReference type="RefSeq" id="WP_171473236.1">
    <property type="nucleotide sequence ID" value="NZ_CP053452.2"/>
</dbReference>
<dbReference type="PANTHER" id="PTHR43033">
    <property type="entry name" value="TRNA(ILE)-LYSIDINE SYNTHASE-RELATED"/>
    <property type="match status" value="1"/>
</dbReference>
<evidence type="ECO:0000256" key="1">
    <source>
        <dbReference type="ARBA" id="ARBA00022598"/>
    </source>
</evidence>
<dbReference type="GO" id="GO:0005524">
    <property type="term" value="F:ATP binding"/>
    <property type="evidence" value="ECO:0007669"/>
    <property type="project" value="UniProtKB-UniRule"/>
</dbReference>
<dbReference type="SUPFAM" id="SSF82829">
    <property type="entry name" value="MesJ substrate recognition domain-like"/>
    <property type="match status" value="1"/>
</dbReference>
<dbReference type="GO" id="GO:0006400">
    <property type="term" value="P:tRNA modification"/>
    <property type="evidence" value="ECO:0007669"/>
    <property type="project" value="UniProtKB-UniRule"/>
</dbReference>
<keyword evidence="3 6" id="KW-0547">Nucleotide-binding</keyword>
<name>A0A6M5YXF1_9BACT</name>
<dbReference type="NCBIfam" id="TIGR02432">
    <property type="entry name" value="lysidine_TilS_N"/>
    <property type="match status" value="1"/>
</dbReference>
<evidence type="ECO:0000256" key="2">
    <source>
        <dbReference type="ARBA" id="ARBA00022694"/>
    </source>
</evidence>
<comment type="catalytic activity">
    <reaction evidence="5 6">
        <text>cytidine(34) in tRNA(Ile2) + L-lysine + ATP = lysidine(34) in tRNA(Ile2) + AMP + diphosphate + H(+)</text>
        <dbReference type="Rhea" id="RHEA:43744"/>
        <dbReference type="Rhea" id="RHEA-COMP:10625"/>
        <dbReference type="Rhea" id="RHEA-COMP:10670"/>
        <dbReference type="ChEBI" id="CHEBI:15378"/>
        <dbReference type="ChEBI" id="CHEBI:30616"/>
        <dbReference type="ChEBI" id="CHEBI:32551"/>
        <dbReference type="ChEBI" id="CHEBI:33019"/>
        <dbReference type="ChEBI" id="CHEBI:82748"/>
        <dbReference type="ChEBI" id="CHEBI:83665"/>
        <dbReference type="ChEBI" id="CHEBI:456215"/>
        <dbReference type="EC" id="6.3.4.19"/>
    </reaction>
</comment>
<dbReference type="InterPro" id="IPR014729">
    <property type="entry name" value="Rossmann-like_a/b/a_fold"/>
</dbReference>
<dbReference type="InterPro" id="IPR012094">
    <property type="entry name" value="tRNA_Ile_lys_synt"/>
</dbReference>
<evidence type="ECO:0000313" key="9">
    <source>
        <dbReference type="EMBL" id="QJW97961.1"/>
    </source>
</evidence>